<dbReference type="RefSeq" id="WP_158202952.1">
    <property type="nucleotide sequence ID" value="NZ_WSZK01000005.1"/>
</dbReference>
<sequence>MNGRVLTVLAVVSLLGVETVCPTATNSTTSVDSASRPGSAVWSSKRSPMRRSTTGDT</sequence>
<feature type="compositionally biased region" description="Polar residues" evidence="1">
    <location>
        <begin position="41"/>
        <end position="57"/>
    </location>
</feature>
<accession>A0A6B0GHG7</accession>
<evidence type="ECO:0000313" key="2">
    <source>
        <dbReference type="EMBL" id="MWG33221.1"/>
    </source>
</evidence>
<feature type="compositionally biased region" description="Polar residues" evidence="1">
    <location>
        <begin position="23"/>
        <end position="33"/>
    </location>
</feature>
<feature type="region of interest" description="Disordered" evidence="1">
    <location>
        <begin position="23"/>
        <end position="57"/>
    </location>
</feature>
<reference evidence="2 3" key="1">
    <citation type="submission" date="2019-12" db="EMBL/GenBank/DDBJ databases">
        <title>Halocatena pleomorpha gen. nov. sp. nov., an extremely halophilic archaeon of family Halobacteriaceae isolated from saltpan soil.</title>
        <authorList>
            <person name="Pal Y."/>
            <person name="Verma A."/>
            <person name="Krishnamurthi S."/>
            <person name="Kumar P."/>
        </authorList>
    </citation>
    <scope>NUCLEOTIDE SEQUENCE [LARGE SCALE GENOMIC DNA]</scope>
    <source>
        <strain evidence="2 3">JCM 16495</strain>
    </source>
</reference>
<evidence type="ECO:0000256" key="1">
    <source>
        <dbReference type="SAM" id="MobiDB-lite"/>
    </source>
</evidence>
<gene>
    <name evidence="2" type="ORF">GQS65_01735</name>
</gene>
<comment type="caution">
    <text evidence="2">The sequence shown here is derived from an EMBL/GenBank/DDBJ whole genome shotgun (WGS) entry which is preliminary data.</text>
</comment>
<name>A0A6B0GHG7_9EURY</name>
<dbReference type="AlphaFoldDB" id="A0A6B0GHG7"/>
<dbReference type="EMBL" id="WSZK01000005">
    <property type="protein sequence ID" value="MWG33221.1"/>
    <property type="molecule type" value="Genomic_DNA"/>
</dbReference>
<organism evidence="2 3">
    <name type="scientific">Halomarina oriensis</name>
    <dbReference type="NCBI Taxonomy" id="671145"/>
    <lineage>
        <taxon>Archaea</taxon>
        <taxon>Methanobacteriati</taxon>
        <taxon>Methanobacteriota</taxon>
        <taxon>Stenosarchaea group</taxon>
        <taxon>Halobacteria</taxon>
        <taxon>Halobacteriales</taxon>
        <taxon>Natronomonadaceae</taxon>
        <taxon>Halomarina</taxon>
    </lineage>
</organism>
<evidence type="ECO:0000313" key="3">
    <source>
        <dbReference type="Proteomes" id="UP000451471"/>
    </source>
</evidence>
<proteinExistence type="predicted"/>
<keyword evidence="3" id="KW-1185">Reference proteome</keyword>
<protein>
    <submittedName>
        <fullName evidence="2">Uncharacterized protein</fullName>
    </submittedName>
</protein>
<dbReference type="Proteomes" id="UP000451471">
    <property type="component" value="Unassembled WGS sequence"/>
</dbReference>